<dbReference type="Proteomes" id="UP001596157">
    <property type="component" value="Unassembled WGS sequence"/>
</dbReference>
<keyword evidence="2" id="KW-0732">Signal</keyword>
<evidence type="ECO:0000256" key="2">
    <source>
        <dbReference type="SAM" id="SignalP"/>
    </source>
</evidence>
<sequence length="214" mass="22533">MRRFLLFPLVLALTACAGPLPAEFAPKSPAAGHQHGLPPAASVPAPADAPADGAADPSVNDFNLADVMYLQMAIANHEQGVEMAALAEPPRVRPQVAELSAAIGSTQRSEVDQMRAWLTSWGHTDEVSADPADHAHHGGMPLTTPESIAALAALPDAEFEHSYLTLLTGHQHNAVEMARAQMTDGANPEVKKFADRVVQSRTGQISAMLKISAG</sequence>
<dbReference type="Pfam" id="PF03713">
    <property type="entry name" value="DUF305"/>
    <property type="match status" value="1"/>
</dbReference>
<keyword evidence="5" id="KW-1185">Reference proteome</keyword>
<dbReference type="PANTHER" id="PTHR36933:SF1">
    <property type="entry name" value="SLL0788 PROTEIN"/>
    <property type="match status" value="1"/>
</dbReference>
<evidence type="ECO:0000259" key="3">
    <source>
        <dbReference type="Pfam" id="PF03713"/>
    </source>
</evidence>
<comment type="caution">
    <text evidence="4">The sequence shown here is derived from an EMBL/GenBank/DDBJ whole genome shotgun (WGS) entry which is preliminary data.</text>
</comment>
<dbReference type="PANTHER" id="PTHR36933">
    <property type="entry name" value="SLL0788 PROTEIN"/>
    <property type="match status" value="1"/>
</dbReference>
<organism evidence="4 5">
    <name type="scientific">Actinokineospora guangxiensis</name>
    <dbReference type="NCBI Taxonomy" id="1490288"/>
    <lineage>
        <taxon>Bacteria</taxon>
        <taxon>Bacillati</taxon>
        <taxon>Actinomycetota</taxon>
        <taxon>Actinomycetes</taxon>
        <taxon>Pseudonocardiales</taxon>
        <taxon>Pseudonocardiaceae</taxon>
        <taxon>Actinokineospora</taxon>
    </lineage>
</organism>
<dbReference type="InterPro" id="IPR005183">
    <property type="entry name" value="DUF305_CopM-like"/>
</dbReference>
<dbReference type="Gene3D" id="1.20.1260.10">
    <property type="match status" value="1"/>
</dbReference>
<feature type="domain" description="DUF305" evidence="3">
    <location>
        <begin position="66"/>
        <end position="210"/>
    </location>
</feature>
<accession>A0ABW0ETP5</accession>
<feature type="region of interest" description="Disordered" evidence="1">
    <location>
        <begin position="27"/>
        <end position="57"/>
    </location>
</feature>
<protein>
    <submittedName>
        <fullName evidence="4">DUF305 domain-containing protein</fullName>
    </submittedName>
</protein>
<dbReference type="RefSeq" id="WP_378249274.1">
    <property type="nucleotide sequence ID" value="NZ_JBHSKF010000011.1"/>
</dbReference>
<feature type="compositionally biased region" description="Low complexity" evidence="1">
    <location>
        <begin position="38"/>
        <end position="57"/>
    </location>
</feature>
<name>A0ABW0ETP5_9PSEU</name>
<dbReference type="InterPro" id="IPR012347">
    <property type="entry name" value="Ferritin-like"/>
</dbReference>
<gene>
    <name evidence="4" type="ORF">ACFPM7_20430</name>
</gene>
<feature type="chain" id="PRO_5046163895" evidence="2">
    <location>
        <begin position="18"/>
        <end position="214"/>
    </location>
</feature>
<proteinExistence type="predicted"/>
<dbReference type="EMBL" id="JBHSKF010000011">
    <property type="protein sequence ID" value="MFC5289425.1"/>
    <property type="molecule type" value="Genomic_DNA"/>
</dbReference>
<evidence type="ECO:0000313" key="5">
    <source>
        <dbReference type="Proteomes" id="UP001596157"/>
    </source>
</evidence>
<evidence type="ECO:0000313" key="4">
    <source>
        <dbReference type="EMBL" id="MFC5289425.1"/>
    </source>
</evidence>
<evidence type="ECO:0000256" key="1">
    <source>
        <dbReference type="SAM" id="MobiDB-lite"/>
    </source>
</evidence>
<dbReference type="PROSITE" id="PS51257">
    <property type="entry name" value="PROKAR_LIPOPROTEIN"/>
    <property type="match status" value="1"/>
</dbReference>
<reference evidence="5" key="1">
    <citation type="journal article" date="2019" name="Int. J. Syst. Evol. Microbiol.">
        <title>The Global Catalogue of Microorganisms (GCM) 10K type strain sequencing project: providing services to taxonomists for standard genome sequencing and annotation.</title>
        <authorList>
            <consortium name="The Broad Institute Genomics Platform"/>
            <consortium name="The Broad Institute Genome Sequencing Center for Infectious Disease"/>
            <person name="Wu L."/>
            <person name="Ma J."/>
        </authorList>
    </citation>
    <scope>NUCLEOTIDE SEQUENCE [LARGE SCALE GENOMIC DNA]</scope>
    <source>
        <strain evidence="5">CCUG 59778</strain>
    </source>
</reference>
<feature type="signal peptide" evidence="2">
    <location>
        <begin position="1"/>
        <end position="17"/>
    </location>
</feature>